<keyword evidence="1" id="KW-0472">Membrane</keyword>
<comment type="caution">
    <text evidence="2">The sequence shown here is derived from an EMBL/GenBank/DDBJ whole genome shotgun (WGS) entry which is preliminary data.</text>
</comment>
<dbReference type="OrthoDB" id="1915931at2759"/>
<feature type="transmembrane region" description="Helical" evidence="1">
    <location>
        <begin position="162"/>
        <end position="184"/>
    </location>
</feature>
<evidence type="ECO:0008006" key="4">
    <source>
        <dbReference type="Google" id="ProtNLM"/>
    </source>
</evidence>
<gene>
    <name evidence="2" type="ORF">Cgig2_026823</name>
</gene>
<proteinExistence type="predicted"/>
<reference evidence="2" key="1">
    <citation type="submission" date="2022-04" db="EMBL/GenBank/DDBJ databases">
        <title>Carnegiea gigantea Genome sequencing and assembly v2.</title>
        <authorList>
            <person name="Copetti D."/>
            <person name="Sanderson M.J."/>
            <person name="Burquez A."/>
            <person name="Wojciechowski M.F."/>
        </authorList>
    </citation>
    <scope>NUCLEOTIDE SEQUENCE</scope>
    <source>
        <strain evidence="2">SGP5-SGP5p</strain>
        <tissue evidence="2">Aerial part</tissue>
    </source>
</reference>
<accession>A0A9Q1JYV4</accession>
<sequence>MCLQTNTSLTIETKFMRWWEFDNIMQAVGCMRSWFSGTYHVQNLLREYLRSTVGNSFNHVILGEEVFYDAEEELSDEETPCFYDIAVDSMLPCTVAMGYGADSVVAENDIDVLHTPPPLDVPYKRRKVTRSNSSGIEVGIYSEETPKTPKGIAEPLDHWESFFSFIWIIIGSSCNFVSSVAEIILSPTWFVLSLVWTIVLSIMLPVFWICWEIMYAPVRLALALASFVVFACSLVYEMLGELWSTLYSVFCIASATEATVTTATTFEVSMWRSLWNDLFSKVFRAVRSILNGFVDFFATCNRHRLRLALCLLFCFTVS</sequence>
<keyword evidence="3" id="KW-1185">Reference proteome</keyword>
<dbReference type="Proteomes" id="UP001153076">
    <property type="component" value="Unassembled WGS sequence"/>
</dbReference>
<feature type="transmembrane region" description="Helical" evidence="1">
    <location>
        <begin position="218"/>
        <end position="239"/>
    </location>
</feature>
<evidence type="ECO:0000313" key="3">
    <source>
        <dbReference type="Proteomes" id="UP001153076"/>
    </source>
</evidence>
<keyword evidence="1" id="KW-0812">Transmembrane</keyword>
<feature type="transmembrane region" description="Helical" evidence="1">
    <location>
        <begin position="190"/>
        <end position="211"/>
    </location>
</feature>
<dbReference type="PANTHER" id="PTHR34553">
    <property type="entry name" value="OS05G0597400 PROTEIN"/>
    <property type="match status" value="1"/>
</dbReference>
<dbReference type="EMBL" id="JAKOGI010000525">
    <property type="protein sequence ID" value="KAJ8433643.1"/>
    <property type="molecule type" value="Genomic_DNA"/>
</dbReference>
<evidence type="ECO:0000313" key="2">
    <source>
        <dbReference type="EMBL" id="KAJ8433643.1"/>
    </source>
</evidence>
<dbReference type="PANTHER" id="PTHR34553:SF4">
    <property type="entry name" value="G1_S-SPECIFIC CYCLIN-E PROTEIN"/>
    <property type="match status" value="1"/>
</dbReference>
<name>A0A9Q1JYV4_9CARY</name>
<evidence type="ECO:0000256" key="1">
    <source>
        <dbReference type="SAM" id="Phobius"/>
    </source>
</evidence>
<protein>
    <recommendedName>
        <fullName evidence="4">Transmembrane protein</fullName>
    </recommendedName>
</protein>
<dbReference type="AlphaFoldDB" id="A0A9Q1JYV4"/>
<keyword evidence="1" id="KW-1133">Transmembrane helix</keyword>
<organism evidence="2 3">
    <name type="scientific">Carnegiea gigantea</name>
    <dbReference type="NCBI Taxonomy" id="171969"/>
    <lineage>
        <taxon>Eukaryota</taxon>
        <taxon>Viridiplantae</taxon>
        <taxon>Streptophyta</taxon>
        <taxon>Embryophyta</taxon>
        <taxon>Tracheophyta</taxon>
        <taxon>Spermatophyta</taxon>
        <taxon>Magnoliopsida</taxon>
        <taxon>eudicotyledons</taxon>
        <taxon>Gunneridae</taxon>
        <taxon>Pentapetalae</taxon>
        <taxon>Caryophyllales</taxon>
        <taxon>Cactineae</taxon>
        <taxon>Cactaceae</taxon>
        <taxon>Cactoideae</taxon>
        <taxon>Echinocereeae</taxon>
        <taxon>Carnegiea</taxon>
    </lineage>
</organism>